<dbReference type="EMBL" id="LQNT01000009">
    <property type="protein sequence ID" value="KZE39050.1"/>
    <property type="molecule type" value="Genomic_DNA"/>
</dbReference>
<dbReference type="SUPFAM" id="SSF55909">
    <property type="entry name" value="Pentein"/>
    <property type="match status" value="1"/>
</dbReference>
<dbReference type="Pfam" id="PF02274">
    <property type="entry name" value="ADI"/>
    <property type="match status" value="2"/>
</dbReference>
<organism evidence="1 2">
    <name type="scientific">Bhargavaea cecembensis</name>
    <dbReference type="NCBI Taxonomy" id="394098"/>
    <lineage>
        <taxon>Bacteria</taxon>
        <taxon>Bacillati</taxon>
        <taxon>Bacillota</taxon>
        <taxon>Bacilli</taxon>
        <taxon>Bacillales</taxon>
        <taxon>Caryophanaceae</taxon>
        <taxon>Bhargavaea</taxon>
    </lineage>
</organism>
<dbReference type="PANTHER" id="PTHR47271">
    <property type="entry name" value="ARGININE DEIMINASE"/>
    <property type="match status" value="1"/>
</dbReference>
<name>A0A161STP8_9BACL</name>
<reference evidence="1 2" key="1">
    <citation type="submission" date="2016-01" db="EMBL/GenBank/DDBJ databases">
        <title>Whole genome sequencing of Bhargavaea cecembensis T14.</title>
        <authorList>
            <person name="Hong K.W."/>
        </authorList>
    </citation>
    <scope>NUCLEOTIDE SEQUENCE [LARGE SCALE GENOMIC DNA]</scope>
    <source>
        <strain evidence="1 2">T14</strain>
    </source>
</reference>
<keyword evidence="1" id="KW-0808">Transferase</keyword>
<dbReference type="GO" id="GO:0016740">
    <property type="term" value="F:transferase activity"/>
    <property type="evidence" value="ECO:0007669"/>
    <property type="project" value="UniProtKB-KW"/>
</dbReference>
<dbReference type="Proteomes" id="UP000076490">
    <property type="component" value="Unassembled WGS sequence"/>
</dbReference>
<comment type="caution">
    <text evidence="1">The sequence shown here is derived from an EMBL/GenBank/DDBJ whole genome shotgun (WGS) entry which is preliminary data.</text>
</comment>
<dbReference type="RefSeq" id="WP_063181187.1">
    <property type="nucleotide sequence ID" value="NZ_LQNT01000009.1"/>
</dbReference>
<dbReference type="PANTHER" id="PTHR47271:SF2">
    <property type="entry name" value="ARGININE DEIMINASE"/>
    <property type="match status" value="1"/>
</dbReference>
<evidence type="ECO:0000313" key="2">
    <source>
        <dbReference type="Proteomes" id="UP000076490"/>
    </source>
</evidence>
<dbReference type="GO" id="GO:0019546">
    <property type="term" value="P:L-arginine deiminase pathway"/>
    <property type="evidence" value="ECO:0007669"/>
    <property type="project" value="TreeGrafter"/>
</dbReference>
<evidence type="ECO:0000313" key="1">
    <source>
        <dbReference type="EMBL" id="KZE39050.1"/>
    </source>
</evidence>
<proteinExistence type="predicted"/>
<dbReference type="GO" id="GO:0016990">
    <property type="term" value="F:arginine deiminase activity"/>
    <property type="evidence" value="ECO:0007669"/>
    <property type="project" value="TreeGrafter"/>
</dbReference>
<sequence>MTFLSSMHEPLRRVIVKRPQEAFKSQKHLDENWKRFNYAEVPDYGEALREYEAFLDILKEHVEEIDFLPEAEETGLDSLYAHDPVKFTPAGAIILKSGKALRQPEAQVYKKFLEEKGIPVIGELEGDAVSDGGDIVWLDDRTIAVGRGYRTNDEAIRQLREMTAPFVDEFIEVQLPHDRGEAECLHLMSFLSIVDKDLAVVHSPLMPVFLRQRLIENGVRLVEVPQDEYDNLGCNVLALAPRKVVIPAGNPVTKAGLEEAGATVYEYKGDEISYKGTGGPTCLTCPVVRTK</sequence>
<dbReference type="OrthoDB" id="9807502at2"/>
<dbReference type="Gene3D" id="3.75.10.10">
    <property type="entry name" value="L-arginine/glycine Amidinotransferase, Chain A"/>
    <property type="match status" value="1"/>
</dbReference>
<gene>
    <name evidence="1" type="ORF">AV656_09145</name>
</gene>
<dbReference type="AlphaFoldDB" id="A0A161STP8"/>
<protein>
    <submittedName>
        <fullName evidence="1">Amidinotransferase</fullName>
    </submittedName>
</protein>
<accession>A0A161STP8</accession>